<dbReference type="Proteomes" id="UP001482620">
    <property type="component" value="Unassembled WGS sequence"/>
</dbReference>
<protein>
    <submittedName>
        <fullName evidence="1">Uncharacterized protein</fullName>
    </submittedName>
</protein>
<proteinExistence type="predicted"/>
<sequence>MHAHLGTHNIDSQAHFQETSAGNQTGLRDSLYHNIFSSLSGPLNSNVKATWQDSGYHNSFQLDYFYPAYKFTSTIRSPSVIPHTKNFHLCNLFPDRPCRLLRVISPLCPEQ</sequence>
<comment type="caution">
    <text evidence="1">The sequence shown here is derived from an EMBL/GenBank/DDBJ whole genome shotgun (WGS) entry which is preliminary data.</text>
</comment>
<dbReference type="EMBL" id="JAHRIQ010059449">
    <property type="protein sequence ID" value="MEQ2240585.1"/>
    <property type="molecule type" value="Genomic_DNA"/>
</dbReference>
<organism evidence="1 2">
    <name type="scientific">Ilyodon furcidens</name>
    <name type="common">goldbreast splitfin</name>
    <dbReference type="NCBI Taxonomy" id="33524"/>
    <lineage>
        <taxon>Eukaryota</taxon>
        <taxon>Metazoa</taxon>
        <taxon>Chordata</taxon>
        <taxon>Craniata</taxon>
        <taxon>Vertebrata</taxon>
        <taxon>Euteleostomi</taxon>
        <taxon>Actinopterygii</taxon>
        <taxon>Neopterygii</taxon>
        <taxon>Teleostei</taxon>
        <taxon>Neoteleostei</taxon>
        <taxon>Acanthomorphata</taxon>
        <taxon>Ovalentaria</taxon>
        <taxon>Atherinomorphae</taxon>
        <taxon>Cyprinodontiformes</taxon>
        <taxon>Goodeidae</taxon>
        <taxon>Ilyodon</taxon>
    </lineage>
</organism>
<gene>
    <name evidence="1" type="ORF">ILYODFUR_016613</name>
</gene>
<accession>A0ABV0U5X1</accession>
<evidence type="ECO:0000313" key="2">
    <source>
        <dbReference type="Proteomes" id="UP001482620"/>
    </source>
</evidence>
<evidence type="ECO:0000313" key="1">
    <source>
        <dbReference type="EMBL" id="MEQ2240585.1"/>
    </source>
</evidence>
<name>A0ABV0U5X1_9TELE</name>
<reference evidence="1 2" key="1">
    <citation type="submission" date="2021-06" db="EMBL/GenBank/DDBJ databases">
        <authorList>
            <person name="Palmer J.M."/>
        </authorList>
    </citation>
    <scope>NUCLEOTIDE SEQUENCE [LARGE SCALE GENOMIC DNA]</scope>
    <source>
        <strain evidence="2">if_2019</strain>
        <tissue evidence="1">Muscle</tissue>
    </source>
</reference>
<keyword evidence="2" id="KW-1185">Reference proteome</keyword>